<dbReference type="OrthoDB" id="1438991at2"/>
<dbReference type="EMBL" id="CP002453">
    <property type="protein sequence ID" value="ADV47634.1"/>
    <property type="molecule type" value="Genomic_DNA"/>
</dbReference>
<dbReference type="STRING" id="688270.Celal_0289"/>
<dbReference type="KEGG" id="cao:Celal_0289"/>
<gene>
    <name evidence="2" type="ordered locus">Celal_0289</name>
</gene>
<organism evidence="2 3">
    <name type="scientific">Cellulophaga algicola (strain DSM 14237 / IC166 / ACAM 630)</name>
    <dbReference type="NCBI Taxonomy" id="688270"/>
    <lineage>
        <taxon>Bacteria</taxon>
        <taxon>Pseudomonadati</taxon>
        <taxon>Bacteroidota</taxon>
        <taxon>Flavobacteriia</taxon>
        <taxon>Flavobacteriales</taxon>
        <taxon>Flavobacteriaceae</taxon>
        <taxon>Cellulophaga</taxon>
    </lineage>
</organism>
<dbReference type="AlphaFoldDB" id="E6X8P7"/>
<accession>E6X8P7</accession>
<protein>
    <recommendedName>
        <fullName evidence="4">Chemotaxis methyl-accepting receptor HlyB-like 4HB MCP domain-containing protein</fullName>
    </recommendedName>
</protein>
<sequence length="213" mass="24136">MFKKLKTSQRIQICLVLAMAFLLVLGSNRLNQRYFSTVKTSVNSVYKDRVVVQNFIYQLTRIIHDKELHILIKDNVKPNVSNNEQITALLSDFGTTKLTPKESNLLNELNHQFSSLQELEHKFTASNKTLSENYNIAAIKKLDEITISLDGLANIQLEQSELLTQLSNKSLGMNNLLSKLEMAFLVIIGIAMLALIFNPMKLMQAYPGKPSHN</sequence>
<keyword evidence="1" id="KW-1133">Transmembrane helix</keyword>
<reference evidence="2 3" key="1">
    <citation type="journal article" date="2010" name="Stand. Genomic Sci.">
        <title>Complete genome sequence of Cellulophaga algicola type strain (IC166).</title>
        <authorList>
            <person name="Abt B."/>
            <person name="Lu M."/>
            <person name="Misra M."/>
            <person name="Han C."/>
            <person name="Nolan M."/>
            <person name="Lucas S."/>
            <person name="Hammon N."/>
            <person name="Deshpande S."/>
            <person name="Cheng J.F."/>
            <person name="Tapia R."/>
            <person name="Goodwin L."/>
            <person name="Pitluck S."/>
            <person name="Liolios K."/>
            <person name="Pagani I."/>
            <person name="Ivanova N."/>
            <person name="Mavromatis K."/>
            <person name="Ovchinikova G."/>
            <person name="Pati A."/>
            <person name="Chen A."/>
            <person name="Palaniappan K."/>
            <person name="Land M."/>
            <person name="Hauser L."/>
            <person name="Chang Y.J."/>
            <person name="Jeffries C.D."/>
            <person name="Detter J.C."/>
            <person name="Brambilla E."/>
            <person name="Rohde M."/>
            <person name="Tindall B.J."/>
            <person name="Goker M."/>
            <person name="Woyke T."/>
            <person name="Bristow J."/>
            <person name="Eisen J.A."/>
            <person name="Markowitz V."/>
            <person name="Hugenholtz P."/>
            <person name="Kyrpides N.C."/>
            <person name="Klenk H.P."/>
            <person name="Lapidus A."/>
        </authorList>
    </citation>
    <scope>NUCLEOTIDE SEQUENCE [LARGE SCALE GENOMIC DNA]</scope>
    <source>
        <strain evidence="3">DSM 14237 / IC166 / ACAM 630</strain>
    </source>
</reference>
<feature type="transmembrane region" description="Helical" evidence="1">
    <location>
        <begin position="176"/>
        <end position="197"/>
    </location>
</feature>
<keyword evidence="1" id="KW-0812">Transmembrane</keyword>
<evidence type="ECO:0008006" key="4">
    <source>
        <dbReference type="Google" id="ProtNLM"/>
    </source>
</evidence>
<evidence type="ECO:0000313" key="2">
    <source>
        <dbReference type="EMBL" id="ADV47634.1"/>
    </source>
</evidence>
<dbReference type="Proteomes" id="UP000008634">
    <property type="component" value="Chromosome"/>
</dbReference>
<dbReference type="eggNOG" id="ENOG5032RV0">
    <property type="taxonomic scope" value="Bacteria"/>
</dbReference>
<keyword evidence="3" id="KW-1185">Reference proteome</keyword>
<dbReference type="RefSeq" id="WP_013549129.1">
    <property type="nucleotide sequence ID" value="NC_014934.1"/>
</dbReference>
<evidence type="ECO:0000256" key="1">
    <source>
        <dbReference type="SAM" id="Phobius"/>
    </source>
</evidence>
<proteinExistence type="predicted"/>
<keyword evidence="1" id="KW-0472">Membrane</keyword>
<dbReference type="HOGENOM" id="CLU_100594_1_0_10"/>
<name>E6X8P7_CELAD</name>
<evidence type="ECO:0000313" key="3">
    <source>
        <dbReference type="Proteomes" id="UP000008634"/>
    </source>
</evidence>